<dbReference type="AlphaFoldDB" id="A0A6I3KMM6"/>
<dbReference type="EMBL" id="WMBQ01000002">
    <property type="protein sequence ID" value="MTD95703.1"/>
    <property type="molecule type" value="Genomic_DNA"/>
</dbReference>
<dbReference type="PRINTS" id="PR00706">
    <property type="entry name" value="PYROGLUPTASE"/>
</dbReference>
<dbReference type="Pfam" id="PF01470">
    <property type="entry name" value="Peptidase_C15"/>
    <property type="match status" value="1"/>
</dbReference>
<name>A0A6I3KMM6_9HYPH</name>
<dbReference type="GO" id="GO:0006508">
    <property type="term" value="P:proteolysis"/>
    <property type="evidence" value="ECO:0007669"/>
    <property type="project" value="UniProtKB-KW"/>
</dbReference>
<dbReference type="PANTHER" id="PTHR23402:SF1">
    <property type="entry name" value="PYROGLUTAMYL-PEPTIDASE I"/>
    <property type="match status" value="1"/>
</dbReference>
<gene>
    <name evidence="9" type="ORF">GIW81_15290</name>
</gene>
<comment type="caution">
    <text evidence="9">The sequence shown here is derived from an EMBL/GenBank/DDBJ whole genome shotgun (WGS) entry which is preliminary data.</text>
</comment>
<evidence type="ECO:0000256" key="5">
    <source>
        <dbReference type="ARBA" id="ARBA00022801"/>
    </source>
</evidence>
<dbReference type="GO" id="GO:0016920">
    <property type="term" value="F:pyroglutamyl-peptidase activity"/>
    <property type="evidence" value="ECO:0007669"/>
    <property type="project" value="InterPro"/>
</dbReference>
<dbReference type="PANTHER" id="PTHR23402">
    <property type="entry name" value="PROTEASE FAMILY C15 PYROGLUTAMYL-PEPTIDASE I-RELATED"/>
    <property type="match status" value="1"/>
</dbReference>
<evidence type="ECO:0000256" key="1">
    <source>
        <dbReference type="ARBA" id="ARBA00006641"/>
    </source>
</evidence>
<dbReference type="GO" id="GO:0005829">
    <property type="term" value="C:cytosol"/>
    <property type="evidence" value="ECO:0007669"/>
    <property type="project" value="InterPro"/>
</dbReference>
<evidence type="ECO:0000256" key="7">
    <source>
        <dbReference type="ARBA" id="ARBA00030836"/>
    </source>
</evidence>
<dbReference type="InterPro" id="IPR000816">
    <property type="entry name" value="Peptidase_C15"/>
</dbReference>
<keyword evidence="5" id="KW-0378">Hydrolase</keyword>
<dbReference type="Proteomes" id="UP000440694">
    <property type="component" value="Unassembled WGS sequence"/>
</dbReference>
<keyword evidence="10" id="KW-1185">Reference proteome</keyword>
<evidence type="ECO:0000313" key="9">
    <source>
        <dbReference type="EMBL" id="MTD95703.1"/>
    </source>
</evidence>
<protein>
    <recommendedName>
        <fullName evidence="2">Pyrrolidone-carboxylate peptidase</fullName>
    </recommendedName>
    <alternativeName>
        <fullName evidence="7">5-oxoprolyl-peptidase</fullName>
    </alternativeName>
    <alternativeName>
        <fullName evidence="8">Pyroglutamyl-peptidase I</fullName>
    </alternativeName>
</protein>
<proteinExistence type="inferred from homology"/>
<sequence length="220" mass="23101">MQRAVVTSQRPTVLLTGFGAFPGIAANATETLVPQLAAAARERFPDYDIVDAVLPVDWNRAPELLQSLLSANAPRLALHFGISQGAEDFRIERVSRNVCEPRHDACGALPAEVAVVKSGADTLSTTLPIERIVERLKAIGVPCCTSDDAGAYLCNALLYHSLAAASTQARPHIAGFVHIPAALAAGACDPAEIVECRLTWPTAVAGGLEIIATCLEDAPA</sequence>
<accession>A0A6I3KMM6</accession>
<comment type="similarity">
    <text evidence="1">Belongs to the peptidase C15 family.</text>
</comment>
<dbReference type="InterPro" id="IPR036440">
    <property type="entry name" value="Peptidase_C15-like_sf"/>
</dbReference>
<evidence type="ECO:0000256" key="4">
    <source>
        <dbReference type="ARBA" id="ARBA00022670"/>
    </source>
</evidence>
<evidence type="ECO:0000256" key="6">
    <source>
        <dbReference type="ARBA" id="ARBA00022807"/>
    </source>
</evidence>
<dbReference type="InterPro" id="IPR016125">
    <property type="entry name" value="Peptidase_C15-like"/>
</dbReference>
<reference evidence="9 10" key="1">
    <citation type="submission" date="2019-11" db="EMBL/GenBank/DDBJ databases">
        <title>Identification of a novel strain.</title>
        <authorList>
            <person name="Xu Q."/>
            <person name="Wang G."/>
        </authorList>
    </citation>
    <scope>NUCLEOTIDE SEQUENCE [LARGE SCALE GENOMIC DNA]</scope>
    <source>
        <strain evidence="10">xq</strain>
    </source>
</reference>
<evidence type="ECO:0000313" key="10">
    <source>
        <dbReference type="Proteomes" id="UP000440694"/>
    </source>
</evidence>
<organism evidence="9 10">
    <name type="scientific">Hyphomicrobium album</name>
    <dbReference type="NCBI Taxonomy" id="2665159"/>
    <lineage>
        <taxon>Bacteria</taxon>
        <taxon>Pseudomonadati</taxon>
        <taxon>Pseudomonadota</taxon>
        <taxon>Alphaproteobacteria</taxon>
        <taxon>Hyphomicrobiales</taxon>
        <taxon>Hyphomicrobiaceae</taxon>
        <taxon>Hyphomicrobium</taxon>
    </lineage>
</organism>
<keyword evidence="4" id="KW-0645">Protease</keyword>
<keyword evidence="3" id="KW-0963">Cytoplasm</keyword>
<evidence type="ECO:0000256" key="8">
    <source>
        <dbReference type="ARBA" id="ARBA00031559"/>
    </source>
</evidence>
<evidence type="ECO:0000256" key="3">
    <source>
        <dbReference type="ARBA" id="ARBA00022490"/>
    </source>
</evidence>
<keyword evidence="6" id="KW-0788">Thiol protease</keyword>
<dbReference type="Gene3D" id="3.40.630.20">
    <property type="entry name" value="Peptidase C15, pyroglutamyl peptidase I-like"/>
    <property type="match status" value="1"/>
</dbReference>
<dbReference type="SUPFAM" id="SSF53182">
    <property type="entry name" value="Pyrrolidone carboxyl peptidase (pyroglutamate aminopeptidase)"/>
    <property type="match status" value="1"/>
</dbReference>
<evidence type="ECO:0000256" key="2">
    <source>
        <dbReference type="ARBA" id="ARBA00019191"/>
    </source>
</evidence>